<evidence type="ECO:0000256" key="5">
    <source>
        <dbReference type="ARBA" id="ARBA00022989"/>
    </source>
</evidence>
<comment type="subcellular location">
    <subcellularLocation>
        <location evidence="1">Cell membrane</location>
        <topology evidence="1">Multi-pass membrane protein</topology>
    </subcellularLocation>
</comment>
<accession>A0A2V2ZU18</accession>
<dbReference type="RefSeq" id="WP_110066955.1">
    <property type="nucleotide sequence ID" value="NZ_QGTW01000015.1"/>
</dbReference>
<evidence type="ECO:0000256" key="3">
    <source>
        <dbReference type="ARBA" id="ARBA00022475"/>
    </source>
</evidence>
<sequence>MELLQMSIKLVIGFFLLFLLVRIIGKKLIDQYTPFHFISAIVLSELLGNAVYEKNVPITHMLFTLIIWGALLFLVDYLAQKSLLLRQMFEGKPSVVIRNGQIDFEQLKKSRMNINQLQSLLRQSEIFSIREVAFALIESNGSISVLKKSKYQKTTLKDFNMPNHAVYLPITLIKDGELIKENLEQINKDDHWLTNQLIAKGISKIENVLFAEWLENDGIIVIPYKPVQYQNFPS</sequence>
<reference evidence="10 11" key="1">
    <citation type="submission" date="2018-05" db="EMBL/GenBank/DDBJ databases">
        <title>Freshwater and sediment microbial communities from various areas in North America, analyzing microbe dynamics in response to fracking.</title>
        <authorList>
            <person name="Lamendella R."/>
        </authorList>
    </citation>
    <scope>NUCLEOTIDE SEQUENCE [LARGE SCALE GENOMIC DNA]</scope>
    <source>
        <strain evidence="10 11">15_TX</strain>
    </source>
</reference>
<evidence type="ECO:0000256" key="4">
    <source>
        <dbReference type="ARBA" id="ARBA00022692"/>
    </source>
</evidence>
<evidence type="ECO:0000313" key="10">
    <source>
        <dbReference type="EMBL" id="PWW20441.1"/>
    </source>
</evidence>
<dbReference type="Pfam" id="PF20730">
    <property type="entry name" value="YetF_N"/>
    <property type="match status" value="1"/>
</dbReference>
<dbReference type="EMBL" id="QGTW01000015">
    <property type="protein sequence ID" value="PWW20441.1"/>
    <property type="molecule type" value="Genomic_DNA"/>
</dbReference>
<proteinExistence type="inferred from homology"/>
<protein>
    <submittedName>
        <fullName evidence="10">Uncharacterized membrane protein YcaP (DUF421 family)</fullName>
    </submittedName>
</protein>
<gene>
    <name evidence="10" type="ORF">DFO73_11515</name>
</gene>
<dbReference type="PANTHER" id="PTHR34582">
    <property type="entry name" value="UPF0702 TRANSMEMBRANE PROTEIN YCAP"/>
    <property type="match status" value="1"/>
</dbReference>
<feature type="domain" description="YetF-like N-terminal transmembrane" evidence="9">
    <location>
        <begin position="4"/>
        <end position="78"/>
    </location>
</feature>
<comment type="caution">
    <text evidence="10">The sequence shown here is derived from an EMBL/GenBank/DDBJ whole genome shotgun (WGS) entry which is preliminary data.</text>
</comment>
<evidence type="ECO:0000256" key="6">
    <source>
        <dbReference type="ARBA" id="ARBA00023136"/>
    </source>
</evidence>
<dbReference type="Gene3D" id="3.30.240.20">
    <property type="entry name" value="bsu07140 like domains"/>
    <property type="match status" value="2"/>
</dbReference>
<evidence type="ECO:0000259" key="8">
    <source>
        <dbReference type="Pfam" id="PF04239"/>
    </source>
</evidence>
<keyword evidence="3" id="KW-1003">Cell membrane</keyword>
<dbReference type="Proteomes" id="UP000247150">
    <property type="component" value="Unassembled WGS sequence"/>
</dbReference>
<feature type="transmembrane region" description="Helical" evidence="7">
    <location>
        <begin position="6"/>
        <end position="25"/>
    </location>
</feature>
<dbReference type="GO" id="GO:0005886">
    <property type="term" value="C:plasma membrane"/>
    <property type="evidence" value="ECO:0007669"/>
    <property type="project" value="UniProtKB-SubCell"/>
</dbReference>
<feature type="domain" description="YetF C-terminal" evidence="8">
    <location>
        <begin position="81"/>
        <end position="213"/>
    </location>
</feature>
<dbReference type="InterPro" id="IPR023090">
    <property type="entry name" value="UPF0702_alpha/beta_dom_sf"/>
</dbReference>
<dbReference type="Pfam" id="PF04239">
    <property type="entry name" value="DUF421"/>
    <property type="match status" value="1"/>
</dbReference>
<keyword evidence="6 7" id="KW-0472">Membrane</keyword>
<name>A0A2V2ZU18_9BACI</name>
<keyword evidence="4 7" id="KW-0812">Transmembrane</keyword>
<evidence type="ECO:0000313" key="11">
    <source>
        <dbReference type="Proteomes" id="UP000247150"/>
    </source>
</evidence>
<dbReference type="InterPro" id="IPR048454">
    <property type="entry name" value="YetF_N"/>
</dbReference>
<evidence type="ECO:0000259" key="9">
    <source>
        <dbReference type="Pfam" id="PF20730"/>
    </source>
</evidence>
<dbReference type="InterPro" id="IPR007353">
    <property type="entry name" value="DUF421"/>
</dbReference>
<dbReference type="OrthoDB" id="1076133at2"/>
<dbReference type="AlphaFoldDB" id="A0A2V2ZU18"/>
<evidence type="ECO:0000256" key="2">
    <source>
        <dbReference type="ARBA" id="ARBA00006448"/>
    </source>
</evidence>
<evidence type="ECO:0000256" key="1">
    <source>
        <dbReference type="ARBA" id="ARBA00004651"/>
    </source>
</evidence>
<comment type="similarity">
    <text evidence="2">Belongs to the UPF0702 family.</text>
</comment>
<keyword evidence="5 7" id="KW-1133">Transmembrane helix</keyword>
<evidence type="ECO:0000256" key="7">
    <source>
        <dbReference type="SAM" id="Phobius"/>
    </source>
</evidence>
<organism evidence="10 11">
    <name type="scientific">Cytobacillus oceanisediminis</name>
    <dbReference type="NCBI Taxonomy" id="665099"/>
    <lineage>
        <taxon>Bacteria</taxon>
        <taxon>Bacillati</taxon>
        <taxon>Bacillota</taxon>
        <taxon>Bacilli</taxon>
        <taxon>Bacillales</taxon>
        <taxon>Bacillaceae</taxon>
        <taxon>Cytobacillus</taxon>
    </lineage>
</organism>
<feature type="transmembrane region" description="Helical" evidence="7">
    <location>
        <begin position="58"/>
        <end position="79"/>
    </location>
</feature>
<dbReference type="PANTHER" id="PTHR34582:SF5">
    <property type="entry name" value="UPF0702 TRANSMEMBRANE PROTEIN YETF"/>
    <property type="match status" value="1"/>
</dbReference>